<dbReference type="InterPro" id="IPR000952">
    <property type="entry name" value="AB_hydrolase_4_CS"/>
</dbReference>
<dbReference type="PIRSF" id="PIRSF005211">
    <property type="entry name" value="Ab_hydro_YheT"/>
    <property type="match status" value="1"/>
</dbReference>
<evidence type="ECO:0000259" key="4">
    <source>
        <dbReference type="Pfam" id="PF00561"/>
    </source>
</evidence>
<organism evidence="5 6">
    <name type="scientific">Spectribacter acetivorans</name>
    <dbReference type="NCBI Taxonomy" id="3075603"/>
    <lineage>
        <taxon>Bacteria</taxon>
        <taxon>Pseudomonadati</taxon>
        <taxon>Pseudomonadota</taxon>
        <taxon>Gammaproteobacteria</taxon>
        <taxon>Salinisphaerales</taxon>
        <taxon>Salinisphaeraceae</taxon>
        <taxon>Spectribacter</taxon>
    </lineage>
</organism>
<keyword evidence="3 5" id="KW-0378">Hydrolase</keyword>
<dbReference type="GO" id="GO:0016787">
    <property type="term" value="F:hydrolase activity"/>
    <property type="evidence" value="ECO:0007669"/>
    <property type="project" value="UniProtKB-KW"/>
</dbReference>
<keyword evidence="6" id="KW-1185">Reference proteome</keyword>
<dbReference type="SUPFAM" id="SSF53474">
    <property type="entry name" value="alpha/beta-Hydrolases"/>
    <property type="match status" value="1"/>
</dbReference>
<feature type="domain" description="AB hydrolase-1" evidence="4">
    <location>
        <begin position="62"/>
        <end position="299"/>
    </location>
</feature>
<accession>A0ABU3B7C5</accession>
<dbReference type="PROSITE" id="PS01133">
    <property type="entry name" value="UPF0017"/>
    <property type="match status" value="1"/>
</dbReference>
<evidence type="ECO:0000256" key="3">
    <source>
        <dbReference type="ARBA" id="ARBA00022801"/>
    </source>
</evidence>
<dbReference type="Pfam" id="PF00561">
    <property type="entry name" value="Abhydrolase_1"/>
    <property type="match status" value="1"/>
</dbReference>
<proteinExistence type="inferred from homology"/>
<dbReference type="Proteomes" id="UP001259982">
    <property type="component" value="Unassembled WGS sequence"/>
</dbReference>
<dbReference type="InterPro" id="IPR000073">
    <property type="entry name" value="AB_hydrolase_1"/>
</dbReference>
<comment type="caution">
    <text evidence="5">The sequence shown here is derived from an EMBL/GenBank/DDBJ whole genome shotgun (WGS) entry which is preliminary data.</text>
</comment>
<gene>
    <name evidence="5" type="ORF">RM531_07690</name>
</gene>
<keyword evidence="2" id="KW-0719">Serine esterase</keyword>
<dbReference type="InterPro" id="IPR012020">
    <property type="entry name" value="ABHD4"/>
</dbReference>
<evidence type="ECO:0000313" key="5">
    <source>
        <dbReference type="EMBL" id="MDT0618354.1"/>
    </source>
</evidence>
<dbReference type="InterPro" id="IPR050960">
    <property type="entry name" value="AB_hydrolase_4_sf"/>
</dbReference>
<evidence type="ECO:0000256" key="1">
    <source>
        <dbReference type="ARBA" id="ARBA00010884"/>
    </source>
</evidence>
<dbReference type="NCBIfam" id="NF008218">
    <property type="entry name" value="PRK10985.1"/>
    <property type="match status" value="1"/>
</dbReference>
<protein>
    <submittedName>
        <fullName evidence="5">Hydrolase</fullName>
    </submittedName>
</protein>
<name>A0ABU3B7C5_9GAMM</name>
<dbReference type="RefSeq" id="WP_311658451.1">
    <property type="nucleotide sequence ID" value="NZ_JAVRHY010000005.1"/>
</dbReference>
<reference evidence="5 6" key="1">
    <citation type="submission" date="2023-09" db="EMBL/GenBank/DDBJ databases">
        <authorList>
            <person name="Rey-Velasco X."/>
        </authorList>
    </citation>
    <scope>NUCLEOTIDE SEQUENCE [LARGE SCALE GENOMIC DNA]</scope>
    <source>
        <strain evidence="5 6">P385</strain>
    </source>
</reference>
<dbReference type="Gene3D" id="3.40.50.1820">
    <property type="entry name" value="alpha/beta hydrolase"/>
    <property type="match status" value="1"/>
</dbReference>
<dbReference type="EMBL" id="JAVRHY010000005">
    <property type="protein sequence ID" value="MDT0618354.1"/>
    <property type="molecule type" value="Genomic_DNA"/>
</dbReference>
<sequence length="338" mass="37379">MIVTSQFRPAFWLRGPHRQTLFAARGRPTPALTIDHEFWHLPDGDVIDLAWLPDRAQPPDTPLVVVLHGLTGSIDSSYARGLLRQVHARGWRGLLMHFRGAGPRPNRLPQGYHSGDTADIGRLLVRLRERYPSAPLFAAGYSLGGNVLLKYLGERGNAAPLNAAVAVSVPFDLDRCATAINRGLSRAYQAHLLTHMRTEIRRKADVVASALTLPDLDTLRDFRAFDDAVTAPLNGFADAADYYARCSSRPFLRHIRVPTLILHAADDPFMHPDVVPRADELAPCVRLELSAHGGHVGFVAGDRFGRPRYWLEERIPRYFDTAGAGDRMRATSHASAPA</sequence>
<evidence type="ECO:0000313" key="6">
    <source>
        <dbReference type="Proteomes" id="UP001259982"/>
    </source>
</evidence>
<comment type="similarity">
    <text evidence="1">Belongs to the AB hydrolase superfamily. AB hydrolase 4 family.</text>
</comment>
<dbReference type="PANTHER" id="PTHR10794">
    <property type="entry name" value="ABHYDROLASE DOMAIN-CONTAINING PROTEIN"/>
    <property type="match status" value="1"/>
</dbReference>
<dbReference type="InterPro" id="IPR029058">
    <property type="entry name" value="AB_hydrolase_fold"/>
</dbReference>
<evidence type="ECO:0000256" key="2">
    <source>
        <dbReference type="ARBA" id="ARBA00022487"/>
    </source>
</evidence>
<dbReference type="PANTHER" id="PTHR10794:SF94">
    <property type="entry name" value="ESTERASE YHET-RELATED"/>
    <property type="match status" value="1"/>
</dbReference>